<dbReference type="EMBL" id="BTSX01000006">
    <property type="protein sequence ID" value="GMT07037.1"/>
    <property type="molecule type" value="Genomic_DNA"/>
</dbReference>
<feature type="non-terminal residue" evidence="2">
    <location>
        <position position="171"/>
    </location>
</feature>
<accession>A0AAV5UKA9</accession>
<comment type="caution">
    <text evidence="2">The sequence shown here is derived from an EMBL/GenBank/DDBJ whole genome shotgun (WGS) entry which is preliminary data.</text>
</comment>
<evidence type="ECO:0000313" key="2">
    <source>
        <dbReference type="EMBL" id="GMT07037.1"/>
    </source>
</evidence>
<feature type="non-terminal residue" evidence="2">
    <location>
        <position position="1"/>
    </location>
</feature>
<reference evidence="2" key="1">
    <citation type="submission" date="2023-10" db="EMBL/GenBank/DDBJ databases">
        <title>Genome assembly of Pristionchus species.</title>
        <authorList>
            <person name="Yoshida K."/>
            <person name="Sommer R.J."/>
        </authorList>
    </citation>
    <scope>NUCLEOTIDE SEQUENCE</scope>
    <source>
        <strain evidence="2">RS0144</strain>
    </source>
</reference>
<proteinExistence type="predicted"/>
<feature type="compositionally biased region" description="Low complexity" evidence="1">
    <location>
        <begin position="9"/>
        <end position="20"/>
    </location>
</feature>
<dbReference type="Proteomes" id="UP001432027">
    <property type="component" value="Unassembled WGS sequence"/>
</dbReference>
<sequence>TGGDRPQSGTAAAAAAAGPSTSPPEEPWPDVTAANGMRPQHVHTLATLRQGDSQHSISPEAMEALRKSLRNVRQGEDILTSVLNSANTDSPQHAHEVFKMLKLVVTSGTDALPTNSTYVPEDPMSLLANLQAQSAAYQQSSGAETNLLQQLQLEQQAAAAQRQQQQEQQEQ</sequence>
<keyword evidence="3" id="KW-1185">Reference proteome</keyword>
<organism evidence="2 3">
    <name type="scientific">Pristionchus entomophagus</name>
    <dbReference type="NCBI Taxonomy" id="358040"/>
    <lineage>
        <taxon>Eukaryota</taxon>
        <taxon>Metazoa</taxon>
        <taxon>Ecdysozoa</taxon>
        <taxon>Nematoda</taxon>
        <taxon>Chromadorea</taxon>
        <taxon>Rhabditida</taxon>
        <taxon>Rhabditina</taxon>
        <taxon>Diplogasteromorpha</taxon>
        <taxon>Diplogasteroidea</taxon>
        <taxon>Neodiplogasteridae</taxon>
        <taxon>Pristionchus</taxon>
    </lineage>
</organism>
<feature type="region of interest" description="Disordered" evidence="1">
    <location>
        <begin position="1"/>
        <end position="42"/>
    </location>
</feature>
<evidence type="ECO:0000313" key="3">
    <source>
        <dbReference type="Proteomes" id="UP001432027"/>
    </source>
</evidence>
<dbReference type="AlphaFoldDB" id="A0AAV5UKA9"/>
<evidence type="ECO:0000256" key="1">
    <source>
        <dbReference type="SAM" id="MobiDB-lite"/>
    </source>
</evidence>
<protein>
    <submittedName>
        <fullName evidence="2">Uncharacterized protein</fullName>
    </submittedName>
</protein>
<name>A0AAV5UKA9_9BILA</name>
<gene>
    <name evidence="2" type="ORF">PENTCL1PPCAC_29211</name>
</gene>